<evidence type="ECO:0000313" key="2">
    <source>
        <dbReference type="EMBL" id="CDW42790.1"/>
    </source>
</evidence>
<keyword evidence="1" id="KW-1133">Transmembrane helix</keyword>
<accession>A0A0K2UXH1</accession>
<reference evidence="2" key="1">
    <citation type="submission" date="2014-05" db="EMBL/GenBank/DDBJ databases">
        <authorList>
            <person name="Chronopoulou M."/>
        </authorList>
    </citation>
    <scope>NUCLEOTIDE SEQUENCE</scope>
    <source>
        <tissue evidence="2">Whole organism</tissue>
    </source>
</reference>
<keyword evidence="1" id="KW-0812">Transmembrane</keyword>
<organism evidence="2">
    <name type="scientific">Lepeophtheirus salmonis</name>
    <name type="common">Salmon louse</name>
    <name type="synonym">Caligus salmonis</name>
    <dbReference type="NCBI Taxonomy" id="72036"/>
    <lineage>
        <taxon>Eukaryota</taxon>
        <taxon>Metazoa</taxon>
        <taxon>Ecdysozoa</taxon>
        <taxon>Arthropoda</taxon>
        <taxon>Crustacea</taxon>
        <taxon>Multicrustacea</taxon>
        <taxon>Hexanauplia</taxon>
        <taxon>Copepoda</taxon>
        <taxon>Siphonostomatoida</taxon>
        <taxon>Caligidae</taxon>
        <taxon>Lepeophtheirus</taxon>
    </lineage>
</organism>
<name>A0A0K2UXH1_LEPSM</name>
<feature type="non-terminal residue" evidence="2">
    <location>
        <position position="1"/>
    </location>
</feature>
<feature type="transmembrane region" description="Helical" evidence="1">
    <location>
        <begin position="36"/>
        <end position="54"/>
    </location>
</feature>
<evidence type="ECO:0000256" key="1">
    <source>
        <dbReference type="SAM" id="Phobius"/>
    </source>
</evidence>
<dbReference type="AlphaFoldDB" id="A0A0K2UXH1"/>
<dbReference type="EMBL" id="HACA01025429">
    <property type="protein sequence ID" value="CDW42790.1"/>
    <property type="molecule type" value="Transcribed_RNA"/>
</dbReference>
<proteinExistence type="predicted"/>
<keyword evidence="1" id="KW-0472">Membrane</keyword>
<protein>
    <submittedName>
        <fullName evidence="2">Uncharacterized protein</fullName>
    </submittedName>
</protein>
<sequence length="55" mass="7135">EKYGIIRECYKEVCEKERPSFIELKEYRVRLCKKKVYFWSFPYFIHFSLYHYYYD</sequence>